<dbReference type="Gene3D" id="2.60.120.620">
    <property type="entry name" value="q2cbj1_9rhob like domain"/>
    <property type="match status" value="1"/>
</dbReference>
<dbReference type="STRING" id="1150368.SAMN02927921_03039"/>
<gene>
    <name evidence="1" type="ORF">SAMN02927921_03039</name>
</gene>
<dbReference type="Proteomes" id="UP000182248">
    <property type="component" value="Unassembled WGS sequence"/>
</dbReference>
<reference evidence="1 2" key="1">
    <citation type="submission" date="2016-11" db="EMBL/GenBank/DDBJ databases">
        <authorList>
            <person name="Jaros S."/>
            <person name="Januszkiewicz K."/>
            <person name="Wedrychowicz H."/>
        </authorList>
    </citation>
    <scope>NUCLEOTIDE SEQUENCE [LARGE SCALE GENOMIC DNA]</scope>
    <source>
        <strain evidence="1 2">CGMCC 1.12145</strain>
    </source>
</reference>
<name>A0A1K1R0C3_9FLAO</name>
<sequence>MNRLKKNILICLQDIKGSGKFASIRTADFLFPGLEVETIGEIAYPINQLQAKALIEAAHKAPFGKGSQTIVDNNVRSAWEIDADKLHFNNPNWNGFLEKAIKNIKTDLGLENCIVTAHLYKLLIYEEGDFFLSHKDTEKEKGMFGSLVIGLPSQYTGGELIIRFDGNEVTADFANTNPGHTLNYAAFYADCDHEVRPLTSGYRVCLVYNLVQQKAGKKIEPQSLQSHASRIAGLFVENNPLNNPYIILLGHQYTPKSFSKETLKLNDRAKAEALLLAAKQAGYYTKLCLVTSYLTGTPEYDGYYGDDESIEMGEVYDEYLSIEHWLENELPAFDQMDFEEDELITSFLLNEGEPLIKESTGYMGNYGPDIMHWYHYGAVMIWSPETNAELLYAQNAATQLNWIAFFNRTQKISDAEVAAVEDMLTSGLNGRSRSDKKENYNAVADWLINRNEKVFLMKLDLERLQFFFKKIDSDHWVKLFQFLPVENAIIVFEKIAVDITFPVLEKLLGVLNAMTDTGALKSVALQQIALLPNHFKKLYANTKQGINAVALSNLFQLSQILTEKEWIKTIVEALTKKAQWEYMHKVMVPKLLTTTKSSELTEKLFSFCREYLQQRVDNKPQPPADWSRPVPDTTGYYGAQWKILKAFLESPDEVVFDFRKKQDERNEMVSAIKNVVIDLKTETIKKGSPHTLRITKTQDAYNRLMKNWYKDVALLGKMK</sequence>
<accession>A0A1K1R0C3</accession>
<protein>
    <submittedName>
        <fullName evidence="1">Uncharacterized protein</fullName>
    </submittedName>
</protein>
<dbReference type="EMBL" id="FPJE01000017">
    <property type="protein sequence ID" value="SFW65477.1"/>
    <property type="molecule type" value="Genomic_DNA"/>
</dbReference>
<dbReference type="AlphaFoldDB" id="A0A1K1R0C3"/>
<evidence type="ECO:0000313" key="2">
    <source>
        <dbReference type="Proteomes" id="UP000182248"/>
    </source>
</evidence>
<evidence type="ECO:0000313" key="1">
    <source>
        <dbReference type="EMBL" id="SFW65477.1"/>
    </source>
</evidence>
<dbReference type="PANTHER" id="PTHR33099:SF7">
    <property type="entry name" value="MYND-TYPE DOMAIN-CONTAINING PROTEIN"/>
    <property type="match status" value="1"/>
</dbReference>
<keyword evidence="2" id="KW-1185">Reference proteome</keyword>
<dbReference type="RefSeq" id="WP_072318236.1">
    <property type="nucleotide sequence ID" value="NZ_FPJE01000017.1"/>
</dbReference>
<dbReference type="OrthoDB" id="9812600at2"/>
<proteinExistence type="predicted"/>
<dbReference type="PANTHER" id="PTHR33099">
    <property type="entry name" value="FE2OG DIOXYGENASE DOMAIN-CONTAINING PROTEIN"/>
    <property type="match status" value="1"/>
</dbReference>
<organism evidence="1 2">
    <name type="scientific">Sinomicrobium oceani</name>
    <dbReference type="NCBI Taxonomy" id="1150368"/>
    <lineage>
        <taxon>Bacteria</taxon>
        <taxon>Pseudomonadati</taxon>
        <taxon>Bacteroidota</taxon>
        <taxon>Flavobacteriia</taxon>
        <taxon>Flavobacteriales</taxon>
        <taxon>Flavobacteriaceae</taxon>
        <taxon>Sinomicrobium</taxon>
    </lineage>
</organism>